<dbReference type="GO" id="GO:0016861">
    <property type="term" value="F:intramolecular oxidoreductase activity, interconverting aldoses and ketoses"/>
    <property type="evidence" value="ECO:0007669"/>
    <property type="project" value="InterPro"/>
</dbReference>
<accession>A0A2M7E8K5</accession>
<evidence type="ECO:0000313" key="3">
    <source>
        <dbReference type="EMBL" id="PIV64028.1"/>
    </source>
</evidence>
<evidence type="ECO:0008006" key="5">
    <source>
        <dbReference type="Google" id="ProtNLM"/>
    </source>
</evidence>
<keyword evidence="2" id="KW-0119">Carbohydrate metabolism</keyword>
<sequence>MKQEAVLKGVFLKQKEYGINWPGACYDINTHIKEYSEKLSKMAEELNVRIDLENPLCDENDVIKLSDSLKKRPLDGIIIIALGLETWELARRIVELGVPSVIFTPYFCFTKHIKELSYKKGVWLISSLDFDTVRYGIEMIKTIQQLRSSRIVVLQGEETTPKDTVIAKLGTKVRTIGSQKFVDEFNSVRETEEVLAIASEYIKNAKKVVEPTRKEIINATKTYIALKRILKEFEGDAISIDCLGLLRQQLIPVTPCIGLSRLNDEGIPAGCEADIDSILTMIILRHLFNKPGFIGDPTVDTVKNTWINSHCTSATKLAGIGESSEPFLLRRFGHLPLGVSPQVLWREGQEVTLVKFQGPDEMVIGSGKVIGNIDTPPADICVTSVEIKVDGVKDVRETEREIKALHVLLIYGNHVKDLKAFCQLIGIRTSLI</sequence>
<comment type="caution">
    <text evidence="3">The sequence shown here is derived from an EMBL/GenBank/DDBJ whole genome shotgun (WGS) entry which is preliminary data.</text>
</comment>
<dbReference type="PANTHER" id="PTHR36120">
    <property type="entry name" value="FUCOSE ISOMERASE"/>
    <property type="match status" value="1"/>
</dbReference>
<proteinExistence type="predicted"/>
<dbReference type="GO" id="GO:0005737">
    <property type="term" value="C:cytoplasm"/>
    <property type="evidence" value="ECO:0007669"/>
    <property type="project" value="InterPro"/>
</dbReference>
<protein>
    <recommendedName>
        <fullName evidence="5">L-fucose isomerase C-terminal domain-containing protein</fullName>
    </recommendedName>
</protein>
<gene>
    <name evidence="3" type="ORF">COS11_04290</name>
</gene>
<keyword evidence="1" id="KW-0413">Isomerase</keyword>
<evidence type="ECO:0000313" key="4">
    <source>
        <dbReference type="Proteomes" id="UP000228886"/>
    </source>
</evidence>
<reference evidence="4" key="1">
    <citation type="submission" date="2017-09" db="EMBL/GenBank/DDBJ databases">
        <title>Depth-based differentiation of microbial function through sediment-hosted aquifers and enrichment of novel symbionts in the deep terrestrial subsurface.</title>
        <authorList>
            <person name="Probst A.J."/>
            <person name="Ladd B."/>
            <person name="Jarett J.K."/>
            <person name="Geller-Mcgrath D.E."/>
            <person name="Sieber C.M.K."/>
            <person name="Emerson J.B."/>
            <person name="Anantharaman K."/>
            <person name="Thomas B.C."/>
            <person name="Malmstrom R."/>
            <person name="Stieglmeier M."/>
            <person name="Klingl A."/>
            <person name="Woyke T."/>
            <person name="Ryan C.M."/>
            <person name="Banfield J.F."/>
        </authorList>
    </citation>
    <scope>NUCLEOTIDE SEQUENCE [LARGE SCALE GENOMIC DNA]</scope>
</reference>
<dbReference type="GO" id="GO:0005996">
    <property type="term" value="P:monosaccharide metabolic process"/>
    <property type="evidence" value="ECO:0007669"/>
    <property type="project" value="InterPro"/>
</dbReference>
<dbReference type="PANTHER" id="PTHR36120:SF1">
    <property type="entry name" value="L-FUCOSE ISOMERASE C-TERMINAL DOMAIN-CONTAINING PROTEIN"/>
    <property type="match status" value="1"/>
</dbReference>
<dbReference type="AlphaFoldDB" id="A0A2M7E8K5"/>
<dbReference type="Proteomes" id="UP000228886">
    <property type="component" value="Unassembled WGS sequence"/>
</dbReference>
<evidence type="ECO:0000256" key="1">
    <source>
        <dbReference type="ARBA" id="ARBA00023235"/>
    </source>
</evidence>
<evidence type="ECO:0000256" key="2">
    <source>
        <dbReference type="ARBA" id="ARBA00023277"/>
    </source>
</evidence>
<dbReference type="SUPFAM" id="SSF53743">
    <property type="entry name" value="FucI/AraA N-terminal and middle domains"/>
    <property type="match status" value="1"/>
</dbReference>
<organism evidence="3 4">
    <name type="scientific">bacterium (Candidatus Ratteibacteria) CG01_land_8_20_14_3_00_40_19</name>
    <dbReference type="NCBI Taxonomy" id="2014290"/>
    <lineage>
        <taxon>Bacteria</taxon>
        <taxon>Candidatus Ratteibacteria</taxon>
    </lineage>
</organism>
<dbReference type="InterPro" id="IPR009015">
    <property type="entry name" value="Fucose_isomerase_N/cen_sf"/>
</dbReference>
<dbReference type="EMBL" id="PETL01000210">
    <property type="protein sequence ID" value="PIV64028.1"/>
    <property type="molecule type" value="Genomic_DNA"/>
</dbReference>
<name>A0A2M7E8K5_9BACT</name>